<dbReference type="EMBL" id="JAXOVC010000001">
    <property type="protein sequence ID" value="KAK4506669.1"/>
    <property type="molecule type" value="Genomic_DNA"/>
</dbReference>
<dbReference type="InterPro" id="IPR059095">
    <property type="entry name" value="Znf_C2H2_17_2nd"/>
</dbReference>
<feature type="domain" description="C2H2-type" evidence="2">
    <location>
        <begin position="394"/>
        <end position="424"/>
    </location>
</feature>
<evidence type="ECO:0000256" key="1">
    <source>
        <dbReference type="SAM" id="MobiDB-lite"/>
    </source>
</evidence>
<dbReference type="Pfam" id="PF26177">
    <property type="entry name" value="zf_C2H2_17_1st"/>
    <property type="match status" value="1"/>
</dbReference>
<feature type="region of interest" description="Disordered" evidence="1">
    <location>
        <begin position="277"/>
        <end position="318"/>
    </location>
</feature>
<feature type="region of interest" description="Disordered" evidence="1">
    <location>
        <begin position="176"/>
        <end position="240"/>
    </location>
</feature>
<dbReference type="InterPro" id="IPR013087">
    <property type="entry name" value="Znf_C2H2_type"/>
</dbReference>
<organism evidence="3 4">
    <name type="scientific">Zasmidium cellare</name>
    <name type="common">Wine cellar mold</name>
    <name type="synonym">Racodium cellare</name>
    <dbReference type="NCBI Taxonomy" id="395010"/>
    <lineage>
        <taxon>Eukaryota</taxon>
        <taxon>Fungi</taxon>
        <taxon>Dikarya</taxon>
        <taxon>Ascomycota</taxon>
        <taxon>Pezizomycotina</taxon>
        <taxon>Dothideomycetes</taxon>
        <taxon>Dothideomycetidae</taxon>
        <taxon>Mycosphaerellales</taxon>
        <taxon>Mycosphaerellaceae</taxon>
        <taxon>Zasmidium</taxon>
    </lineage>
</organism>
<comment type="caution">
    <text evidence="3">The sequence shown here is derived from an EMBL/GenBank/DDBJ whole genome shotgun (WGS) entry which is preliminary data.</text>
</comment>
<dbReference type="Proteomes" id="UP001305779">
    <property type="component" value="Unassembled WGS sequence"/>
</dbReference>
<protein>
    <recommendedName>
        <fullName evidence="2">C2H2-type domain-containing protein</fullName>
    </recommendedName>
</protein>
<evidence type="ECO:0000313" key="4">
    <source>
        <dbReference type="Proteomes" id="UP001305779"/>
    </source>
</evidence>
<dbReference type="SMART" id="SM00355">
    <property type="entry name" value="ZnF_C2H2"/>
    <property type="match status" value="2"/>
</dbReference>
<keyword evidence="4" id="KW-1185">Reference proteome</keyword>
<dbReference type="InterPro" id="IPR059009">
    <property type="entry name" value="Znf_C2H2_17_1st"/>
</dbReference>
<gene>
    <name evidence="3" type="ORF">PRZ48_000401</name>
</gene>
<feature type="region of interest" description="Disordered" evidence="1">
    <location>
        <begin position="64"/>
        <end position="112"/>
    </location>
</feature>
<evidence type="ECO:0000259" key="2">
    <source>
        <dbReference type="SMART" id="SM00355"/>
    </source>
</evidence>
<feature type="compositionally biased region" description="Polar residues" evidence="1">
    <location>
        <begin position="287"/>
        <end position="300"/>
    </location>
</feature>
<accession>A0ABR0EZ82</accession>
<feature type="domain" description="C2H2-type" evidence="2">
    <location>
        <begin position="358"/>
        <end position="384"/>
    </location>
</feature>
<dbReference type="Gene3D" id="3.30.160.60">
    <property type="entry name" value="Classic Zinc Finger"/>
    <property type="match status" value="1"/>
</dbReference>
<evidence type="ECO:0000313" key="3">
    <source>
        <dbReference type="EMBL" id="KAK4506669.1"/>
    </source>
</evidence>
<feature type="region of interest" description="Disordered" evidence="1">
    <location>
        <begin position="424"/>
        <end position="501"/>
    </location>
</feature>
<name>A0ABR0EZ82_ZASCE</name>
<sequence>MQPSGNDWPSHGVPVTSQDLQALDASWLTVSQGPVDMGLSPSLSHESQRLDLSFISEPSWDPSAPVVYSSPQGPQDCAPHGVASPPNMPGGLPMGPANQGFHGPQPEMYGPQQPVYYFQGAQAPAPRRTVSDPALIQRRPIMPRTDEYATQGPAHGHYRTLQHQYPGAGYAEPATVSTAQVQREDASVPSGMPMQGAVHMPQHPQMSAPVRQVPTPRSDTAPPSRSSTSGYGPDHGHEDFNRYIRYDHDEKPSHVAESYAPGYGSMPLQPYPIIPGDIRAGLATPPQDGSTHYQTASAPASMSGEDEGRHRNHPLYSEGPHTDGLYHCPFKSDPSCQHKPTKLKCNYDKFIDSHLKPFRCKIEACSKQEFSSTACLLRHEREAHGMHGHGERPHLCFYPGCERGIPGNGFPRRYNLFDHMKRVHDHKEDPSTSLAAAEAPGPRKSAGRKRKSPSSVSEEPVAQRQKTQHVQQPPSPPTLAMPPSGYEQPMPGYPEVSPVNRRNQNRQRILYSQWANQRELLEFQMSSVRSPDDEAGLASISQNIEELRRLSHQARHG</sequence>
<dbReference type="Pfam" id="PF26176">
    <property type="entry name" value="zf_C2H2_17_2"/>
    <property type="match status" value="1"/>
</dbReference>
<reference evidence="3 4" key="1">
    <citation type="journal article" date="2023" name="G3 (Bethesda)">
        <title>A chromosome-level genome assembly of Zasmidium syzygii isolated from banana leaves.</title>
        <authorList>
            <person name="van Westerhoven A.C."/>
            <person name="Mehrabi R."/>
            <person name="Talebi R."/>
            <person name="Steentjes M.B.F."/>
            <person name="Corcolon B."/>
            <person name="Chong P.A."/>
            <person name="Kema G.H.J."/>
            <person name="Seidl M.F."/>
        </authorList>
    </citation>
    <scope>NUCLEOTIDE SEQUENCE [LARGE SCALE GENOMIC DNA]</scope>
    <source>
        <strain evidence="3 4">P124</strain>
    </source>
</reference>
<proteinExistence type="predicted"/>
<feature type="compositionally biased region" description="Polar residues" evidence="1">
    <location>
        <begin position="215"/>
        <end position="230"/>
    </location>
</feature>